<dbReference type="PIRSF" id="PIRSF003170">
    <property type="entry name" value="Pet18p"/>
    <property type="match status" value="1"/>
</dbReference>
<protein>
    <submittedName>
        <fullName evidence="2">Thiaminase II</fullName>
    </submittedName>
</protein>
<dbReference type="InterPro" id="IPR026285">
    <property type="entry name" value="TenA_E"/>
</dbReference>
<dbReference type="InterPro" id="IPR016084">
    <property type="entry name" value="Haem_Oase-like_multi-hlx"/>
</dbReference>
<gene>
    <name evidence="2" type="primary">tenA</name>
    <name evidence="2" type="ORF">OB919_08505</name>
</gene>
<dbReference type="Pfam" id="PF03070">
    <property type="entry name" value="TENA_THI-4"/>
    <property type="match status" value="1"/>
</dbReference>
<feature type="domain" description="Thiaminase-2/PQQC" evidence="1">
    <location>
        <begin position="12"/>
        <end position="213"/>
    </location>
</feature>
<evidence type="ECO:0000259" key="1">
    <source>
        <dbReference type="Pfam" id="PF03070"/>
    </source>
</evidence>
<keyword evidence="3" id="KW-1185">Reference proteome</keyword>
<dbReference type="SUPFAM" id="SSF48613">
    <property type="entry name" value="Heme oxygenase-like"/>
    <property type="match status" value="1"/>
</dbReference>
<dbReference type="GO" id="GO:0006772">
    <property type="term" value="P:thiamine metabolic process"/>
    <property type="evidence" value="ECO:0007669"/>
    <property type="project" value="InterPro"/>
</dbReference>
<dbReference type="NCBIfam" id="TIGR04306">
    <property type="entry name" value="salvage_TenA"/>
    <property type="match status" value="1"/>
</dbReference>
<dbReference type="GO" id="GO:0005829">
    <property type="term" value="C:cytosol"/>
    <property type="evidence" value="ECO:0007669"/>
    <property type="project" value="TreeGrafter"/>
</dbReference>
<dbReference type="EMBL" id="JAOPJZ010000005">
    <property type="protein sequence ID" value="MCU4752023.1"/>
    <property type="molecule type" value="Genomic_DNA"/>
</dbReference>
<accession>A0AAP3E5X2</accession>
<dbReference type="AlphaFoldDB" id="A0AAP3E5X2"/>
<dbReference type="Gene3D" id="1.20.910.10">
    <property type="entry name" value="Heme oxygenase-like"/>
    <property type="match status" value="1"/>
</dbReference>
<dbReference type="InterPro" id="IPR050967">
    <property type="entry name" value="Thiamine_Salvage_TenA"/>
</dbReference>
<evidence type="ECO:0000313" key="2">
    <source>
        <dbReference type="EMBL" id="MCU4752023.1"/>
    </source>
</evidence>
<dbReference type="RefSeq" id="WP_342808371.1">
    <property type="nucleotide sequence ID" value="NZ_JAOPJZ010000005.1"/>
</dbReference>
<comment type="caution">
    <text evidence="2">The sequence shown here is derived from an EMBL/GenBank/DDBJ whole genome shotgun (WGS) entry which is preliminary data.</text>
</comment>
<sequence>MRFSDQLLEAGEPIWNAQQSHPFVTELASGTLEESAFRTWVCQDYQYLLDYARVFAIAGSRVRDEETMMHLLGVAHRILADEMDLHRSFAENYGISGSELESVLKAPTCVAYTNFLLRTAYEGSVAEIAAAIYPCGQGYLDIAEYMAELATEDHRYTPFIDKYTSDEFGESVGWMREFVDRCGERYPGEREAMKRAFLTSAKLEYRFWEMAYTEECWELEPTTAVATPGIQ</sequence>
<proteinExistence type="predicted"/>
<dbReference type="Proteomes" id="UP001321047">
    <property type="component" value="Unassembled WGS sequence"/>
</dbReference>
<dbReference type="InterPro" id="IPR027574">
    <property type="entry name" value="Thiaminase_II"/>
</dbReference>
<dbReference type="GO" id="GO:0050334">
    <property type="term" value="F:thiaminase activity"/>
    <property type="evidence" value="ECO:0007669"/>
    <property type="project" value="InterPro"/>
</dbReference>
<dbReference type="PANTHER" id="PTHR43198">
    <property type="entry name" value="BIFUNCTIONAL TH2 PROTEIN"/>
    <property type="match status" value="1"/>
</dbReference>
<reference evidence="2 3" key="1">
    <citation type="submission" date="2022-09" db="EMBL/GenBank/DDBJ databases">
        <title>Enrichment on poylsaccharides allowed isolation of novel metabolic and taxonomic groups of Haloarchaea.</title>
        <authorList>
            <person name="Sorokin D.Y."/>
            <person name="Elcheninov A.G."/>
            <person name="Khizhniak T.V."/>
            <person name="Kolganova T.V."/>
            <person name="Kublanov I.V."/>
        </authorList>
    </citation>
    <scope>NUCLEOTIDE SEQUENCE [LARGE SCALE GENOMIC DNA]</scope>
    <source>
        <strain evidence="2 3">AArc-curdl1</strain>
    </source>
</reference>
<name>A0AAP3E5X2_9EURY</name>
<evidence type="ECO:0000313" key="3">
    <source>
        <dbReference type="Proteomes" id="UP001321047"/>
    </source>
</evidence>
<organism evidence="2 3">
    <name type="scientific">Natronosalvus hydrolyticus</name>
    <dbReference type="NCBI Taxonomy" id="2979988"/>
    <lineage>
        <taxon>Archaea</taxon>
        <taxon>Methanobacteriati</taxon>
        <taxon>Methanobacteriota</taxon>
        <taxon>Stenosarchaea group</taxon>
        <taxon>Halobacteria</taxon>
        <taxon>Halobacteriales</taxon>
        <taxon>Natrialbaceae</taxon>
        <taxon>Natronosalvus</taxon>
    </lineage>
</organism>
<dbReference type="InterPro" id="IPR004305">
    <property type="entry name" value="Thiaminase-2/PQQC"/>
</dbReference>
<dbReference type="PANTHER" id="PTHR43198:SF2">
    <property type="entry name" value="SI:CH1073-67J19.1-RELATED"/>
    <property type="match status" value="1"/>
</dbReference>